<comment type="caution">
    <text evidence="1">The sequence shown here is derived from an EMBL/GenBank/DDBJ whole genome shotgun (WGS) entry which is preliminary data.</text>
</comment>
<accession>A0A1G1VUF1</accession>
<evidence type="ECO:0000313" key="1">
    <source>
        <dbReference type="EMBL" id="OGY19043.1"/>
    </source>
</evidence>
<dbReference type="AlphaFoldDB" id="A0A1G1VUF1"/>
<proteinExistence type="predicted"/>
<dbReference type="EMBL" id="MHCJ01000001">
    <property type="protein sequence ID" value="OGY19043.1"/>
    <property type="molecule type" value="Genomic_DNA"/>
</dbReference>
<organism evidence="1 2">
    <name type="scientific">Candidatus Chisholmbacteria bacterium RIFCSPHIGHO2_01_FULL_52_32</name>
    <dbReference type="NCBI Taxonomy" id="1797591"/>
    <lineage>
        <taxon>Bacteria</taxon>
        <taxon>Candidatus Chisholmiibacteriota</taxon>
    </lineage>
</organism>
<evidence type="ECO:0000313" key="2">
    <source>
        <dbReference type="Proteomes" id="UP000179233"/>
    </source>
</evidence>
<sequence>MTVEQRGYKTIGSDQVQVVLQAYNQTRSCERASMTDGVFCSSATVNRIVNAAAEEGVLNPGVKREKGRPAIERGHILDLVEAFPIASVGQIARLADVSENTVYRAKRGE</sequence>
<dbReference type="Proteomes" id="UP000179233">
    <property type="component" value="Unassembled WGS sequence"/>
</dbReference>
<reference evidence="1 2" key="1">
    <citation type="journal article" date="2016" name="Nat. Commun.">
        <title>Thousands of microbial genomes shed light on interconnected biogeochemical processes in an aquifer system.</title>
        <authorList>
            <person name="Anantharaman K."/>
            <person name="Brown C.T."/>
            <person name="Hug L.A."/>
            <person name="Sharon I."/>
            <person name="Castelle C.J."/>
            <person name="Probst A.J."/>
            <person name="Thomas B.C."/>
            <person name="Singh A."/>
            <person name="Wilkins M.J."/>
            <person name="Karaoz U."/>
            <person name="Brodie E.L."/>
            <person name="Williams K.H."/>
            <person name="Hubbard S.S."/>
            <person name="Banfield J.F."/>
        </authorList>
    </citation>
    <scope>NUCLEOTIDE SEQUENCE [LARGE SCALE GENOMIC DNA]</scope>
</reference>
<gene>
    <name evidence="1" type="ORF">A2786_05915</name>
</gene>
<protein>
    <submittedName>
        <fullName evidence="1">Uncharacterized protein</fullName>
    </submittedName>
</protein>
<name>A0A1G1VUF1_9BACT</name>